<dbReference type="PANTHER" id="PTHR23502:SF163">
    <property type="entry name" value="MAJOR FACILITATOR SUPERFAMILY (MFS) PROFILE DOMAIN-CONTAINING PROTEIN"/>
    <property type="match status" value="1"/>
</dbReference>
<evidence type="ECO:0000256" key="5">
    <source>
        <dbReference type="SAM" id="Phobius"/>
    </source>
</evidence>
<dbReference type="GO" id="GO:0016020">
    <property type="term" value="C:membrane"/>
    <property type="evidence" value="ECO:0007669"/>
    <property type="project" value="UniProtKB-SubCell"/>
</dbReference>
<evidence type="ECO:0000313" key="8">
    <source>
        <dbReference type="Proteomes" id="UP000594364"/>
    </source>
</evidence>
<feature type="transmembrane region" description="Helical" evidence="5">
    <location>
        <begin position="432"/>
        <end position="458"/>
    </location>
</feature>
<dbReference type="Gene3D" id="1.20.1250.20">
    <property type="entry name" value="MFS general substrate transporter like domains"/>
    <property type="match status" value="1"/>
</dbReference>
<feature type="transmembrane region" description="Helical" evidence="5">
    <location>
        <begin position="465"/>
        <end position="486"/>
    </location>
</feature>
<feature type="transmembrane region" description="Helical" evidence="5">
    <location>
        <begin position="364"/>
        <end position="384"/>
    </location>
</feature>
<feature type="transmembrane region" description="Helical" evidence="5">
    <location>
        <begin position="193"/>
        <end position="212"/>
    </location>
</feature>
<comment type="subcellular location">
    <subcellularLocation>
        <location evidence="1">Membrane</location>
        <topology evidence="1">Multi-pass membrane protein</topology>
    </subcellularLocation>
</comment>
<feature type="transmembrane region" description="Helical" evidence="5">
    <location>
        <begin position="68"/>
        <end position="92"/>
    </location>
</feature>
<evidence type="ECO:0000256" key="3">
    <source>
        <dbReference type="ARBA" id="ARBA00022989"/>
    </source>
</evidence>
<evidence type="ECO:0000256" key="2">
    <source>
        <dbReference type="ARBA" id="ARBA00022692"/>
    </source>
</evidence>
<feature type="transmembrane region" description="Helical" evidence="5">
    <location>
        <begin position="498"/>
        <end position="519"/>
    </location>
</feature>
<keyword evidence="3 5" id="KW-1133">Transmembrane helix</keyword>
<feature type="transmembrane region" description="Helical" evidence="5">
    <location>
        <begin position="137"/>
        <end position="156"/>
    </location>
</feature>
<keyword evidence="4 5" id="KW-0472">Membrane</keyword>
<keyword evidence="2 5" id="KW-0812">Transmembrane</keyword>
<dbReference type="InterPro" id="IPR036259">
    <property type="entry name" value="MFS_trans_sf"/>
</dbReference>
<feature type="transmembrane region" description="Helical" evidence="5">
    <location>
        <begin position="301"/>
        <end position="324"/>
    </location>
</feature>
<dbReference type="GO" id="GO:0022857">
    <property type="term" value="F:transmembrane transporter activity"/>
    <property type="evidence" value="ECO:0007669"/>
    <property type="project" value="InterPro"/>
</dbReference>
<dbReference type="PROSITE" id="PS50850">
    <property type="entry name" value="MFS"/>
    <property type="match status" value="1"/>
</dbReference>
<name>A0A7S9PTV9_EPIFF</name>
<sequence>MALGSANEEKGTDPPEGDVVVDVPLAVPVAVPTKAPDGILVDEPREEAADDVVPRHSLPQNWSSTRRWLIVLALSFTSLMVSMSLVICAPSSTAIAHEFNSKNSFLLVFYITAPNLGQVFSSLYISPLSERYGRAPVYHGFNFLFLLFTLATGFSTSLTMLIVLRALAGATIAPICLNPAITGDLFAVKKRGSAMSIASLIPILGSAVGPTAGGYITQYLGWRWTFWLMAILSAAVQPFLMIVLKETYLPVIHCKAVGKANAGTEKVTEPPKYFKGWNLATLKLLSLLMIRPFTILSSSRVAVLMTLYLSILYAYLALLAANLATVFQEAYGFSESRSGLVYMATSKSSSSTGQRNHAHPDGTAAGTIIGTIYCMFTLDFFLVAGFSFSRKNKDPDAQHRAENRLIPMIPAMAAYPAGLLLYGWALQRRWHWIVPTLSTTLCGFSLASSTTPIMNYIVDIFNERAASAIAAVLPLRYIAGTFLPVAAPYMDRALGYGWSNSLLALILLVMVPPTFQVIIRPQKKGKAG</sequence>
<dbReference type="AlphaFoldDB" id="A0A7S9PTV9"/>
<dbReference type="PANTHER" id="PTHR23502">
    <property type="entry name" value="MAJOR FACILITATOR SUPERFAMILY"/>
    <property type="match status" value="1"/>
</dbReference>
<accession>A0A7S9PTV9</accession>
<dbReference type="EMBL" id="CP031386">
    <property type="protein sequence ID" value="QPG96277.1"/>
    <property type="molecule type" value="Genomic_DNA"/>
</dbReference>
<feature type="transmembrane region" description="Helical" evidence="5">
    <location>
        <begin position="224"/>
        <end position="244"/>
    </location>
</feature>
<dbReference type="SUPFAM" id="SSF103473">
    <property type="entry name" value="MFS general substrate transporter"/>
    <property type="match status" value="1"/>
</dbReference>
<dbReference type="Pfam" id="PF07690">
    <property type="entry name" value="MFS_1"/>
    <property type="match status" value="1"/>
</dbReference>
<evidence type="ECO:0000259" key="6">
    <source>
        <dbReference type="PROSITE" id="PS50850"/>
    </source>
</evidence>
<feature type="transmembrane region" description="Helical" evidence="5">
    <location>
        <begin position="104"/>
        <end position="125"/>
    </location>
</feature>
<feature type="domain" description="Major facilitator superfamily (MFS) profile" evidence="6">
    <location>
        <begin position="70"/>
        <end position="524"/>
    </location>
</feature>
<dbReference type="Proteomes" id="UP000594364">
    <property type="component" value="Chromosome 2"/>
</dbReference>
<proteinExistence type="predicted"/>
<dbReference type="OrthoDB" id="6770063at2759"/>
<evidence type="ECO:0000256" key="4">
    <source>
        <dbReference type="ARBA" id="ARBA00023136"/>
    </source>
</evidence>
<organism evidence="7 8">
    <name type="scientific">Epichloe festucae (strain Fl1)</name>
    <dbReference type="NCBI Taxonomy" id="877507"/>
    <lineage>
        <taxon>Eukaryota</taxon>
        <taxon>Fungi</taxon>
        <taxon>Dikarya</taxon>
        <taxon>Ascomycota</taxon>
        <taxon>Pezizomycotina</taxon>
        <taxon>Sordariomycetes</taxon>
        <taxon>Hypocreomycetidae</taxon>
        <taxon>Hypocreales</taxon>
        <taxon>Clavicipitaceae</taxon>
        <taxon>Epichloe</taxon>
    </lineage>
</organism>
<feature type="transmembrane region" description="Helical" evidence="5">
    <location>
        <begin position="405"/>
        <end position="426"/>
    </location>
</feature>
<feature type="transmembrane region" description="Helical" evidence="5">
    <location>
        <begin position="162"/>
        <end position="181"/>
    </location>
</feature>
<gene>
    <name evidence="7" type="ORF">C2857_003721</name>
</gene>
<protein>
    <recommendedName>
        <fullName evidence="6">Major facilitator superfamily (MFS) profile domain-containing protein</fullName>
    </recommendedName>
</protein>
<evidence type="ECO:0000256" key="1">
    <source>
        <dbReference type="ARBA" id="ARBA00004141"/>
    </source>
</evidence>
<keyword evidence="8" id="KW-1185">Reference proteome</keyword>
<reference evidence="7 8" key="1">
    <citation type="journal article" date="2018" name="PLoS Genet.">
        <title>Repeat elements organise 3D genome structure and mediate transcription in the filamentous fungus Epichloe festucae.</title>
        <authorList>
            <person name="Winter D.J."/>
            <person name="Ganley A.R.D."/>
            <person name="Young C.A."/>
            <person name="Liachko I."/>
            <person name="Schardl C.L."/>
            <person name="Dupont P.Y."/>
            <person name="Berry D."/>
            <person name="Ram A."/>
            <person name="Scott B."/>
            <person name="Cox M.P."/>
        </authorList>
    </citation>
    <scope>NUCLEOTIDE SEQUENCE [LARGE SCALE GENOMIC DNA]</scope>
    <source>
        <strain evidence="7 8">Fl1</strain>
    </source>
</reference>
<evidence type="ECO:0000313" key="7">
    <source>
        <dbReference type="EMBL" id="QPG96277.1"/>
    </source>
</evidence>
<dbReference type="InterPro" id="IPR011701">
    <property type="entry name" value="MFS"/>
</dbReference>
<dbReference type="InterPro" id="IPR020846">
    <property type="entry name" value="MFS_dom"/>
</dbReference>